<evidence type="ECO:0000256" key="1">
    <source>
        <dbReference type="ARBA" id="ARBA00009437"/>
    </source>
</evidence>
<protein>
    <submittedName>
        <fullName evidence="6">LysR family transcriptional regulator</fullName>
    </submittedName>
</protein>
<dbReference type="GO" id="GO:0003700">
    <property type="term" value="F:DNA-binding transcription factor activity"/>
    <property type="evidence" value="ECO:0007669"/>
    <property type="project" value="InterPro"/>
</dbReference>
<evidence type="ECO:0000313" key="7">
    <source>
        <dbReference type="Proteomes" id="UP000294737"/>
    </source>
</evidence>
<evidence type="ECO:0000256" key="4">
    <source>
        <dbReference type="ARBA" id="ARBA00023163"/>
    </source>
</evidence>
<dbReference type="SUPFAM" id="SSF46785">
    <property type="entry name" value="Winged helix' DNA-binding domain"/>
    <property type="match status" value="1"/>
</dbReference>
<keyword evidence="3" id="KW-0238">DNA-binding</keyword>
<evidence type="ECO:0000313" key="6">
    <source>
        <dbReference type="EMBL" id="TDN89620.1"/>
    </source>
</evidence>
<dbReference type="InterPro" id="IPR005119">
    <property type="entry name" value="LysR_subst-bd"/>
</dbReference>
<dbReference type="Pfam" id="PF00126">
    <property type="entry name" value="HTH_1"/>
    <property type="match status" value="1"/>
</dbReference>
<name>A0A4R6G6P5_9BURK</name>
<evidence type="ECO:0000256" key="2">
    <source>
        <dbReference type="ARBA" id="ARBA00023015"/>
    </source>
</evidence>
<dbReference type="AlphaFoldDB" id="A0A4R6G6P5"/>
<dbReference type="EMBL" id="SNWF01000005">
    <property type="protein sequence ID" value="TDN89620.1"/>
    <property type="molecule type" value="Genomic_DNA"/>
</dbReference>
<dbReference type="GO" id="GO:0006351">
    <property type="term" value="P:DNA-templated transcription"/>
    <property type="evidence" value="ECO:0007669"/>
    <property type="project" value="TreeGrafter"/>
</dbReference>
<reference evidence="6 7" key="1">
    <citation type="submission" date="2019-03" db="EMBL/GenBank/DDBJ databases">
        <title>Genomic Encyclopedia of Type Strains, Phase IV (KMG-IV): sequencing the most valuable type-strain genomes for metagenomic binning, comparative biology and taxonomic classification.</title>
        <authorList>
            <person name="Goeker M."/>
        </authorList>
    </citation>
    <scope>NUCLEOTIDE SEQUENCE [LARGE SCALE GENOMIC DNA]</scope>
    <source>
        <strain evidence="6 7">DSM 18555</strain>
    </source>
</reference>
<dbReference type="Gene3D" id="1.10.10.10">
    <property type="entry name" value="Winged helix-like DNA-binding domain superfamily/Winged helix DNA-binding domain"/>
    <property type="match status" value="1"/>
</dbReference>
<dbReference type="PROSITE" id="PS50931">
    <property type="entry name" value="HTH_LYSR"/>
    <property type="match status" value="1"/>
</dbReference>
<feature type="domain" description="HTH lysR-type" evidence="5">
    <location>
        <begin position="1"/>
        <end position="59"/>
    </location>
</feature>
<dbReference type="OrthoDB" id="9786526at2"/>
<dbReference type="GO" id="GO:0043565">
    <property type="term" value="F:sequence-specific DNA binding"/>
    <property type="evidence" value="ECO:0007669"/>
    <property type="project" value="TreeGrafter"/>
</dbReference>
<comment type="caution">
    <text evidence="6">The sequence shown here is derived from an EMBL/GenBank/DDBJ whole genome shotgun (WGS) entry which is preliminary data.</text>
</comment>
<dbReference type="SUPFAM" id="SSF53850">
    <property type="entry name" value="Periplasmic binding protein-like II"/>
    <property type="match status" value="1"/>
</dbReference>
<dbReference type="FunFam" id="3.40.190.290:FF:000001">
    <property type="entry name" value="Transcriptional regulator, LysR family"/>
    <property type="match status" value="1"/>
</dbReference>
<dbReference type="InterPro" id="IPR058163">
    <property type="entry name" value="LysR-type_TF_proteobact-type"/>
</dbReference>
<gene>
    <name evidence="6" type="ORF">EV677_1679</name>
</gene>
<organism evidence="6 7">
    <name type="scientific">Herminiimonas fonticola</name>
    <dbReference type="NCBI Taxonomy" id="303380"/>
    <lineage>
        <taxon>Bacteria</taxon>
        <taxon>Pseudomonadati</taxon>
        <taxon>Pseudomonadota</taxon>
        <taxon>Betaproteobacteria</taxon>
        <taxon>Burkholderiales</taxon>
        <taxon>Oxalobacteraceae</taxon>
        <taxon>Herminiimonas</taxon>
    </lineage>
</organism>
<accession>A0A4R6G6P5</accession>
<dbReference type="Gene3D" id="3.40.190.290">
    <property type="match status" value="1"/>
</dbReference>
<comment type="similarity">
    <text evidence="1">Belongs to the LysR transcriptional regulatory family.</text>
</comment>
<dbReference type="PANTHER" id="PTHR30537:SF5">
    <property type="entry name" value="HTH-TYPE TRANSCRIPTIONAL ACTIVATOR TTDR-RELATED"/>
    <property type="match status" value="1"/>
</dbReference>
<dbReference type="PANTHER" id="PTHR30537">
    <property type="entry name" value="HTH-TYPE TRANSCRIPTIONAL REGULATOR"/>
    <property type="match status" value="1"/>
</dbReference>
<keyword evidence="2" id="KW-0805">Transcription regulation</keyword>
<dbReference type="CDD" id="cd08479">
    <property type="entry name" value="PBP2_CrgA_like_9"/>
    <property type="match status" value="1"/>
</dbReference>
<dbReference type="Pfam" id="PF03466">
    <property type="entry name" value="LysR_substrate"/>
    <property type="match status" value="1"/>
</dbReference>
<dbReference type="Proteomes" id="UP000294737">
    <property type="component" value="Unassembled WGS sequence"/>
</dbReference>
<dbReference type="InterPro" id="IPR036390">
    <property type="entry name" value="WH_DNA-bd_sf"/>
</dbReference>
<keyword evidence="7" id="KW-1185">Reference proteome</keyword>
<dbReference type="FunFam" id="1.10.10.10:FF:000001">
    <property type="entry name" value="LysR family transcriptional regulator"/>
    <property type="match status" value="1"/>
</dbReference>
<sequence>MDGISDLAFFSLLVKRGSLAAAAQELGVTPPSVSKRLAGIESRLRVRLLNRTTRRISLTPEGEIYLADGARLVAELEALEQRISGGHITAKGLLKVSATFGFGRRHITPQLSAFARLYPEVDVQLHLTDRPVNLVEQGIDADIRFGQIPDARLTARKIADNRRLVCASPSYLKNHGVPLVPRDLQKHNCILLRESDEIYGSWHFSSGTKQETVKVRGSLSANDGECATAWALDGQGIVVRSEWDVAPYLRSGRLRAVLEDWQLPQADIYIVFPTKNHLSAKTRALVDFMLKSFENQRRDRTDREKIIW</sequence>
<evidence type="ECO:0000259" key="5">
    <source>
        <dbReference type="PROSITE" id="PS50931"/>
    </source>
</evidence>
<dbReference type="RefSeq" id="WP_112993009.1">
    <property type="nucleotide sequence ID" value="NZ_PTLZ01000005.1"/>
</dbReference>
<dbReference type="InterPro" id="IPR000847">
    <property type="entry name" value="LysR_HTH_N"/>
</dbReference>
<evidence type="ECO:0000256" key="3">
    <source>
        <dbReference type="ARBA" id="ARBA00023125"/>
    </source>
</evidence>
<dbReference type="InterPro" id="IPR036388">
    <property type="entry name" value="WH-like_DNA-bd_sf"/>
</dbReference>
<keyword evidence="4" id="KW-0804">Transcription</keyword>
<proteinExistence type="inferred from homology"/>